<evidence type="ECO:0000313" key="3">
    <source>
        <dbReference type="Proteomes" id="UP001344632"/>
    </source>
</evidence>
<reference evidence="2 3" key="1">
    <citation type="submission" date="2023-03" db="EMBL/GenBank/DDBJ databases">
        <title>Bacillus Genome Sequencing.</title>
        <authorList>
            <person name="Dunlap C."/>
        </authorList>
    </citation>
    <scope>NUCLEOTIDE SEQUENCE [LARGE SCALE GENOMIC DNA]</scope>
    <source>
        <strain evidence="2 3">BD-525</strain>
    </source>
</reference>
<evidence type="ECO:0000313" key="2">
    <source>
        <dbReference type="EMBL" id="MEC0238529.1"/>
    </source>
</evidence>
<dbReference type="EMBL" id="JARLKZ010000002">
    <property type="protein sequence ID" value="MEC0238529.1"/>
    <property type="molecule type" value="Genomic_DNA"/>
</dbReference>
<dbReference type="Pfam" id="PF13302">
    <property type="entry name" value="Acetyltransf_3"/>
    <property type="match status" value="1"/>
</dbReference>
<dbReference type="PANTHER" id="PTHR43792:SF9">
    <property type="entry name" value="RIBOSOMAL-PROTEIN-ALANINE ACETYLTRANSFERASE"/>
    <property type="match status" value="1"/>
</dbReference>
<dbReference type="InterPro" id="IPR016181">
    <property type="entry name" value="Acyl_CoA_acyltransferase"/>
</dbReference>
<accession>A0ABU6GGJ9</accession>
<dbReference type="Gene3D" id="3.40.630.30">
    <property type="match status" value="1"/>
</dbReference>
<dbReference type="PANTHER" id="PTHR43792">
    <property type="entry name" value="GNAT FAMILY, PUTATIVE (AFU_ORTHOLOGUE AFUA_3G00765)-RELATED-RELATED"/>
    <property type="match status" value="1"/>
</dbReference>
<feature type="domain" description="N-acetyltransferase" evidence="1">
    <location>
        <begin position="15"/>
        <end position="195"/>
    </location>
</feature>
<sequence length="195" mass="22390">MNTKNDIFTIDCKDILLREYLIEDVEALCALTRQPEIKTFLPDWDVPLEQRVDWINNYETVDNQRFLHAVAAGGHVGDMMLRLGIILKETGEFIGWCNTGIKEELPEPNREIMYAISNQHTNKGYTTQAVHALAQYLFTHTDIIMLNAVALTHNHSSNKVIQKSGFDYVDQIEIEGQKYNHYKLNKAAFHLPGEN</sequence>
<evidence type="ECO:0000259" key="1">
    <source>
        <dbReference type="PROSITE" id="PS51186"/>
    </source>
</evidence>
<organism evidence="2 3">
    <name type="scientific">Paenibacillus dokdonensis</name>
    <dbReference type="NCBI Taxonomy" id="2567944"/>
    <lineage>
        <taxon>Bacteria</taxon>
        <taxon>Bacillati</taxon>
        <taxon>Bacillota</taxon>
        <taxon>Bacilli</taxon>
        <taxon>Bacillales</taxon>
        <taxon>Paenibacillaceae</taxon>
        <taxon>Paenibacillus</taxon>
    </lineage>
</organism>
<comment type="caution">
    <text evidence="2">The sequence shown here is derived from an EMBL/GenBank/DDBJ whole genome shotgun (WGS) entry which is preliminary data.</text>
</comment>
<proteinExistence type="predicted"/>
<gene>
    <name evidence="2" type="ORF">P4H66_01410</name>
</gene>
<keyword evidence="3" id="KW-1185">Reference proteome</keyword>
<dbReference type="Proteomes" id="UP001344632">
    <property type="component" value="Unassembled WGS sequence"/>
</dbReference>
<dbReference type="InterPro" id="IPR000182">
    <property type="entry name" value="GNAT_dom"/>
</dbReference>
<protein>
    <submittedName>
        <fullName evidence="2">GNAT family N-acetyltransferase</fullName>
    </submittedName>
</protein>
<dbReference type="SUPFAM" id="SSF55729">
    <property type="entry name" value="Acyl-CoA N-acyltransferases (Nat)"/>
    <property type="match status" value="1"/>
</dbReference>
<name>A0ABU6GGJ9_9BACL</name>
<dbReference type="InterPro" id="IPR051531">
    <property type="entry name" value="N-acetyltransferase"/>
</dbReference>
<dbReference type="RefSeq" id="WP_430041194.1">
    <property type="nucleotide sequence ID" value="NZ_JBCMJL010000001.1"/>
</dbReference>
<dbReference type="PROSITE" id="PS51186">
    <property type="entry name" value="GNAT"/>
    <property type="match status" value="1"/>
</dbReference>